<name>A0ABS5XHP9_9GAMM</name>
<evidence type="ECO:0000313" key="4">
    <source>
        <dbReference type="Proteomes" id="UP001519667"/>
    </source>
</evidence>
<dbReference type="EMBL" id="JAGTIS010000006">
    <property type="protein sequence ID" value="MBT8767214.1"/>
    <property type="molecule type" value="Genomic_DNA"/>
</dbReference>
<proteinExistence type="predicted"/>
<keyword evidence="2" id="KW-0732">Signal</keyword>
<evidence type="ECO:0000256" key="2">
    <source>
        <dbReference type="SAM" id="SignalP"/>
    </source>
</evidence>
<organism evidence="3 4">
    <name type="scientific">Metapseudomonas boanensis</name>
    <dbReference type="NCBI Taxonomy" id="2822138"/>
    <lineage>
        <taxon>Bacteria</taxon>
        <taxon>Pseudomonadati</taxon>
        <taxon>Pseudomonadota</taxon>
        <taxon>Gammaproteobacteria</taxon>
        <taxon>Pseudomonadales</taxon>
        <taxon>Pseudomonadaceae</taxon>
        <taxon>Metapseudomonas</taxon>
    </lineage>
</organism>
<reference evidence="3 4" key="1">
    <citation type="submission" date="2021-04" db="EMBL/GenBank/DDBJ databases">
        <title>Pseudomonas boanensis sp. nov., a bacterium isolated from river water used for household purposes in Boane District, Mozambique.</title>
        <authorList>
            <person name="Nicklasson M."/>
            <person name="Martin-Rodriguez A.J."/>
            <person name="Thorell K."/>
            <person name="Neves L."/>
            <person name="Mussagy A."/>
            <person name="Rydberg H.A."/>
            <person name="Hernroth B."/>
            <person name="Svensson-Stadler L."/>
            <person name="Sjoling A."/>
        </authorList>
    </citation>
    <scope>NUCLEOTIDE SEQUENCE [LARGE SCALE GENOMIC DNA]</scope>
    <source>
        <strain evidence="3 4">DB1</strain>
    </source>
</reference>
<feature type="region of interest" description="Disordered" evidence="1">
    <location>
        <begin position="25"/>
        <end position="104"/>
    </location>
</feature>
<feature type="compositionally biased region" description="Gly residues" evidence="1">
    <location>
        <begin position="95"/>
        <end position="104"/>
    </location>
</feature>
<gene>
    <name evidence="3" type="ORF">J7302_13955</name>
</gene>
<accession>A0ABS5XHP9</accession>
<evidence type="ECO:0000313" key="3">
    <source>
        <dbReference type="EMBL" id="MBT8767214.1"/>
    </source>
</evidence>
<comment type="caution">
    <text evidence="3">The sequence shown here is derived from an EMBL/GenBank/DDBJ whole genome shotgun (WGS) entry which is preliminary data.</text>
</comment>
<feature type="chain" id="PRO_5045443944" evidence="2">
    <location>
        <begin position="23"/>
        <end position="104"/>
    </location>
</feature>
<evidence type="ECO:0000256" key="1">
    <source>
        <dbReference type="SAM" id="MobiDB-lite"/>
    </source>
</evidence>
<keyword evidence="4" id="KW-1185">Reference proteome</keyword>
<protein>
    <submittedName>
        <fullName evidence="3">Uncharacterized protein</fullName>
    </submittedName>
</protein>
<dbReference type="Proteomes" id="UP001519667">
    <property type="component" value="Unassembled WGS sequence"/>
</dbReference>
<sequence length="104" mass="11096">MIKQSIRCALAFVALLVGVAQAQQPVSVPGARPGSATPQPFPKVTPRTVTTPAPQRGNPPMLKNDSQSLRRLNDSLEQRDGSIPLLEERQERNGKGLGTSTGNP</sequence>
<feature type="signal peptide" evidence="2">
    <location>
        <begin position="1"/>
        <end position="22"/>
    </location>
</feature>
<dbReference type="RefSeq" id="WP_215375411.1">
    <property type="nucleotide sequence ID" value="NZ_JAGTIS010000006.1"/>
</dbReference>
<feature type="compositionally biased region" description="Basic and acidic residues" evidence="1">
    <location>
        <begin position="71"/>
        <end position="94"/>
    </location>
</feature>